<keyword evidence="5" id="KW-0677">Repeat</keyword>
<proteinExistence type="inferred from homology"/>
<reference evidence="15" key="1">
    <citation type="journal article" date="2020" name="Microbiol. Resour. Announc.">
        <title>Draft Genome Sequences of Thiorhodococcus mannitoliphagus and Thiorhodococcus minor, Purple Sulfur Photosynthetic Bacteria in the Gammaproteobacterial Family Chromatiaceae.</title>
        <authorList>
            <person name="Aviles F.A."/>
            <person name="Meyer T.E."/>
            <person name="Kyndt J.A."/>
        </authorList>
    </citation>
    <scope>NUCLEOTIDE SEQUENCE [LARGE SCALE GENOMIC DNA]</scope>
    <source>
        <strain evidence="15">DSM 18266</strain>
    </source>
</reference>
<dbReference type="SUPFAM" id="SSF56176">
    <property type="entry name" value="FAD-binding/transporter-associated domain-like"/>
    <property type="match status" value="1"/>
</dbReference>
<dbReference type="Pfam" id="PF00571">
    <property type="entry name" value="CBS"/>
    <property type="match status" value="2"/>
</dbReference>
<dbReference type="SMART" id="SM01091">
    <property type="entry name" value="CorC_HlyC"/>
    <property type="match status" value="1"/>
</dbReference>
<evidence type="ECO:0000313" key="14">
    <source>
        <dbReference type="EMBL" id="NEX23416.1"/>
    </source>
</evidence>
<protein>
    <submittedName>
        <fullName evidence="14">HlyC/CorC family transporter</fullName>
    </submittedName>
</protein>
<dbReference type="InterPro" id="IPR036318">
    <property type="entry name" value="FAD-bd_PCMH-like_sf"/>
</dbReference>
<dbReference type="Pfam" id="PF03471">
    <property type="entry name" value="CorC_HlyC"/>
    <property type="match status" value="1"/>
</dbReference>
<evidence type="ECO:0000256" key="10">
    <source>
        <dbReference type="PROSITE-ProRule" id="PRU01193"/>
    </source>
</evidence>
<dbReference type="SUPFAM" id="SSF54631">
    <property type="entry name" value="CBS-domain pair"/>
    <property type="match status" value="1"/>
</dbReference>
<evidence type="ECO:0000256" key="5">
    <source>
        <dbReference type="ARBA" id="ARBA00022737"/>
    </source>
</evidence>
<evidence type="ECO:0000256" key="7">
    <source>
        <dbReference type="ARBA" id="ARBA00023122"/>
    </source>
</evidence>
<dbReference type="Pfam" id="PF01595">
    <property type="entry name" value="CNNM"/>
    <property type="match status" value="1"/>
</dbReference>
<evidence type="ECO:0000256" key="6">
    <source>
        <dbReference type="ARBA" id="ARBA00022989"/>
    </source>
</evidence>
<dbReference type="EMBL" id="JAAIJR010000199">
    <property type="protein sequence ID" value="NEX23416.1"/>
    <property type="molecule type" value="Genomic_DNA"/>
</dbReference>
<dbReference type="CDD" id="cd04590">
    <property type="entry name" value="CBS_pair_CorC_HlyC_assoc"/>
    <property type="match status" value="1"/>
</dbReference>
<dbReference type="InterPro" id="IPR002550">
    <property type="entry name" value="CNNM"/>
</dbReference>
<dbReference type="InterPro" id="IPR016169">
    <property type="entry name" value="FAD-bd_PCMH_sub2"/>
</dbReference>
<feature type="domain" description="CBS" evidence="12">
    <location>
        <begin position="212"/>
        <end position="271"/>
    </location>
</feature>
<keyword evidence="15" id="KW-1185">Reference proteome</keyword>
<dbReference type="RefSeq" id="WP_164656850.1">
    <property type="nucleotide sequence ID" value="NZ_JAAIJR010000199.1"/>
</dbReference>
<keyword evidence="3" id="KW-1003">Cell membrane</keyword>
<feature type="domain" description="CBS" evidence="12">
    <location>
        <begin position="279"/>
        <end position="335"/>
    </location>
</feature>
<evidence type="ECO:0000259" key="13">
    <source>
        <dbReference type="PROSITE" id="PS51846"/>
    </source>
</evidence>
<evidence type="ECO:0000256" key="2">
    <source>
        <dbReference type="ARBA" id="ARBA00006337"/>
    </source>
</evidence>
<name>A0A6P1E2W5_9GAMM</name>
<gene>
    <name evidence="14" type="ORF">G3480_24500</name>
</gene>
<evidence type="ECO:0000259" key="12">
    <source>
        <dbReference type="PROSITE" id="PS51371"/>
    </source>
</evidence>
<dbReference type="PROSITE" id="PS51371">
    <property type="entry name" value="CBS"/>
    <property type="match status" value="2"/>
</dbReference>
<reference evidence="14 15" key="2">
    <citation type="submission" date="2020-02" db="EMBL/GenBank/DDBJ databases">
        <title>Genome sequences of Thiorhodococcus mannitoliphagus and Thiorhodococcus minor, purple sulfur photosynthetic bacteria in the gammaproteobacterial family, Chromatiaceae.</title>
        <authorList>
            <person name="Aviles F.A."/>
            <person name="Meyer T.E."/>
            <person name="Kyndt J.A."/>
        </authorList>
    </citation>
    <scope>NUCLEOTIDE SEQUENCE [LARGE SCALE GENOMIC DNA]</scope>
    <source>
        <strain evidence="14 15">DSM 18266</strain>
    </source>
</reference>
<evidence type="ECO:0000256" key="4">
    <source>
        <dbReference type="ARBA" id="ARBA00022692"/>
    </source>
</evidence>
<evidence type="ECO:0000256" key="11">
    <source>
        <dbReference type="SAM" id="MobiDB-lite"/>
    </source>
</evidence>
<dbReference type="InterPro" id="IPR005170">
    <property type="entry name" value="Transptr-assoc_dom"/>
</dbReference>
<dbReference type="InterPro" id="IPR000644">
    <property type="entry name" value="CBS_dom"/>
</dbReference>
<evidence type="ECO:0000256" key="8">
    <source>
        <dbReference type="ARBA" id="ARBA00023136"/>
    </source>
</evidence>
<dbReference type="PANTHER" id="PTHR22777">
    <property type="entry name" value="HEMOLYSIN-RELATED"/>
    <property type="match status" value="1"/>
</dbReference>
<keyword evidence="4 10" id="KW-0812">Transmembrane</keyword>
<dbReference type="PANTHER" id="PTHR22777:SF32">
    <property type="entry name" value="UPF0053 INNER MEMBRANE PROTEIN YFJD"/>
    <property type="match status" value="1"/>
</dbReference>
<dbReference type="SMART" id="SM00116">
    <property type="entry name" value="CBS"/>
    <property type="match status" value="2"/>
</dbReference>
<keyword evidence="8 10" id="KW-0472">Membrane</keyword>
<comment type="similarity">
    <text evidence="2">Belongs to the UPF0053 family.</text>
</comment>
<dbReference type="AlphaFoldDB" id="A0A6P1E2W5"/>
<dbReference type="InterPro" id="IPR044751">
    <property type="entry name" value="Ion_transp-like_CBS"/>
</dbReference>
<evidence type="ECO:0000256" key="1">
    <source>
        <dbReference type="ARBA" id="ARBA00004651"/>
    </source>
</evidence>
<dbReference type="Gene3D" id="3.90.1280.20">
    <property type="match status" value="1"/>
</dbReference>
<evidence type="ECO:0000256" key="3">
    <source>
        <dbReference type="ARBA" id="ARBA00022475"/>
    </source>
</evidence>
<dbReference type="Gene3D" id="3.10.580.10">
    <property type="entry name" value="CBS-domain"/>
    <property type="match status" value="1"/>
</dbReference>
<evidence type="ECO:0000313" key="15">
    <source>
        <dbReference type="Proteomes" id="UP000471640"/>
    </source>
</evidence>
<dbReference type="Proteomes" id="UP000471640">
    <property type="component" value="Unassembled WGS sequence"/>
</dbReference>
<sequence>MDTWNLELILRGILQALLLGSSAVFSGSETALFSLSRIDLQQLRYRRDPHSEGIHAMLDEPRRLIISILCGNELVNIASTANMTGILLILFGQDAGWINILVMVPLLLLVGEVTPKTIAVNHPLGFARHVSARILPRWIVLVTPLREAVRQVADRVTTLLVGEAVARANLLRADELKSLLEEGEETGIIDATERVLIDNLLEAAETDILHIMTPGPRLCLLDAEQPLPDLIRRFRAYQHPRVPVYSGHWDNVVGFVHSEDVLRIVRGGADLEELSLQAILRPAHFLPPTVKVDELFHFFQEHKTRACIVLGEFGEVLGIVTMKDVLSFIFGELTTSVRGRDECERDGDAHIVPGWMRLLDFYTVTNIDLDDPVMTTVGGLVFRLFGRLPEVGASVDFEGYRFQVLGIDGLRINRVRVSRFDTPGTPETEVEVEPSADVSKDAPPEPPEPEAKPSLAAEGLTEVENL</sequence>
<dbReference type="InterPro" id="IPR046342">
    <property type="entry name" value="CBS_dom_sf"/>
</dbReference>
<feature type="domain" description="CNNM transmembrane" evidence="13">
    <location>
        <begin position="4"/>
        <end position="193"/>
    </location>
</feature>
<keyword evidence="7 9" id="KW-0129">CBS domain</keyword>
<organism evidence="14 15">
    <name type="scientific">Thiorhodococcus mannitoliphagus</name>
    <dbReference type="NCBI Taxonomy" id="329406"/>
    <lineage>
        <taxon>Bacteria</taxon>
        <taxon>Pseudomonadati</taxon>
        <taxon>Pseudomonadota</taxon>
        <taxon>Gammaproteobacteria</taxon>
        <taxon>Chromatiales</taxon>
        <taxon>Chromatiaceae</taxon>
        <taxon>Thiorhodococcus</taxon>
    </lineage>
</organism>
<dbReference type="PROSITE" id="PS51846">
    <property type="entry name" value="CNNM"/>
    <property type="match status" value="1"/>
</dbReference>
<dbReference type="GO" id="GO:0005886">
    <property type="term" value="C:plasma membrane"/>
    <property type="evidence" value="ECO:0007669"/>
    <property type="project" value="UniProtKB-SubCell"/>
</dbReference>
<comment type="caution">
    <text evidence="14">The sequence shown here is derived from an EMBL/GenBank/DDBJ whole genome shotgun (WGS) entry which is preliminary data.</text>
</comment>
<evidence type="ECO:0000256" key="9">
    <source>
        <dbReference type="PROSITE-ProRule" id="PRU00703"/>
    </source>
</evidence>
<dbReference type="GO" id="GO:0050660">
    <property type="term" value="F:flavin adenine dinucleotide binding"/>
    <property type="evidence" value="ECO:0007669"/>
    <property type="project" value="InterPro"/>
</dbReference>
<feature type="region of interest" description="Disordered" evidence="11">
    <location>
        <begin position="421"/>
        <end position="466"/>
    </location>
</feature>
<comment type="subcellular location">
    <subcellularLocation>
        <location evidence="1">Cell membrane</location>
        <topology evidence="1">Multi-pass membrane protein</topology>
    </subcellularLocation>
</comment>
<accession>A0A6P1E2W5</accession>
<dbReference type="Gene3D" id="3.30.465.10">
    <property type="match status" value="1"/>
</dbReference>
<keyword evidence="6 10" id="KW-1133">Transmembrane helix</keyword>